<keyword evidence="2" id="KW-1185">Reference proteome</keyword>
<reference evidence="1" key="2">
    <citation type="submission" date="2023-01" db="EMBL/GenBank/DDBJ databases">
        <authorList>
            <person name="Sun Q."/>
            <person name="Evtushenko L."/>
        </authorList>
    </citation>
    <scope>NUCLEOTIDE SEQUENCE</scope>
    <source>
        <strain evidence="1">VKM Ac-1958</strain>
    </source>
</reference>
<comment type="caution">
    <text evidence="1">The sequence shown here is derived from an EMBL/GenBank/DDBJ whole genome shotgun (WGS) entry which is preliminary data.</text>
</comment>
<dbReference type="InterPro" id="IPR029017">
    <property type="entry name" value="Enolase-like_N"/>
</dbReference>
<reference evidence="1" key="1">
    <citation type="journal article" date="2014" name="Int. J. Syst. Evol. Microbiol.">
        <title>Complete genome sequence of Corynebacterium casei LMG S-19264T (=DSM 44701T), isolated from a smear-ripened cheese.</title>
        <authorList>
            <consortium name="US DOE Joint Genome Institute (JGI-PGF)"/>
            <person name="Walter F."/>
            <person name="Albersmeier A."/>
            <person name="Kalinowski J."/>
            <person name="Ruckert C."/>
        </authorList>
    </citation>
    <scope>NUCLEOTIDE SEQUENCE</scope>
    <source>
        <strain evidence="1">VKM Ac-1958</strain>
    </source>
</reference>
<dbReference type="Gene3D" id="3.20.20.120">
    <property type="entry name" value="Enolase-like C-terminal domain"/>
    <property type="match status" value="1"/>
</dbReference>
<dbReference type="SUPFAM" id="SSF51604">
    <property type="entry name" value="Enolase C-terminal domain-like"/>
    <property type="match status" value="1"/>
</dbReference>
<dbReference type="SUPFAM" id="SSF54826">
    <property type="entry name" value="Enolase N-terminal domain-like"/>
    <property type="match status" value="1"/>
</dbReference>
<dbReference type="InterPro" id="IPR036849">
    <property type="entry name" value="Enolase-like_C_sf"/>
</dbReference>
<dbReference type="AlphaFoldDB" id="A0A9W6HRA3"/>
<sequence>MYRIVRVTPRVTQTDTRIPFRYGIAEMTRAPHAVVEVEIVRDGRRSRGLAAEQLPPKWFTKDPDSPYADDLAVMVDVILHAAGVAEGMSAPDAFQLWRELDRAQSDWGQAQGIPGLLSGLGTALVERAVIDAICRLEETPFADALRSGLLGLQSQIIHPELHGHRFAPAPSTHLFVRHTVGLGDPLTDADVHDAPDHLPVSLQASLRHYGLTHLKIKTRGEAGEDIERLHRILALSREAGVTPRFTIDGNEAMTQAAQFTDWWGALSEDRELEGALTRDLIAVEQPFARTVALSDEVGRTLRAASVPVIIDESDADVDSVRLAMDLGYAGGTYKGCKGVFRGIANAALVDARGAERPTVFTAEDLATLPPLTVPQDLVVAATLGMTHIERNGHHYFGRLAGLGPDTDDRAAAAHPDLYEELEGRVRLRIRDGRVATESVLTAPFGLTPLLNVSALPPLTSATATDGLI</sequence>
<evidence type="ECO:0000313" key="2">
    <source>
        <dbReference type="Proteomes" id="UP001142325"/>
    </source>
</evidence>
<evidence type="ECO:0000313" key="1">
    <source>
        <dbReference type="EMBL" id="GLK01199.1"/>
    </source>
</evidence>
<dbReference type="Proteomes" id="UP001142325">
    <property type="component" value="Unassembled WGS sequence"/>
</dbReference>
<proteinExistence type="predicted"/>
<accession>A0A9W6HRA3</accession>
<dbReference type="EMBL" id="BSET01000001">
    <property type="protein sequence ID" value="GLK01199.1"/>
    <property type="molecule type" value="Genomic_DNA"/>
</dbReference>
<name>A0A9W6HRA3_9MICO</name>
<protein>
    <submittedName>
        <fullName evidence="1">Mandelate racemase</fullName>
    </submittedName>
</protein>
<gene>
    <name evidence="1" type="ORF">GCM10017596_09140</name>
</gene>
<organism evidence="1 2">
    <name type="scientific">Microbacterium keratanolyticum</name>
    <dbReference type="NCBI Taxonomy" id="67574"/>
    <lineage>
        <taxon>Bacteria</taxon>
        <taxon>Bacillati</taxon>
        <taxon>Actinomycetota</taxon>
        <taxon>Actinomycetes</taxon>
        <taxon>Micrococcales</taxon>
        <taxon>Microbacteriaceae</taxon>
        <taxon>Microbacterium</taxon>
    </lineage>
</organism>